<keyword evidence="2 3" id="KW-0823">Tryptophan catabolism</keyword>
<dbReference type="OrthoDB" id="420264at2759"/>
<feature type="active site" description="Nucleophile" evidence="3">
    <location>
        <position position="169"/>
    </location>
</feature>
<dbReference type="EC" id="3.5.1.9" evidence="3"/>
<dbReference type="SUPFAM" id="SSF53474">
    <property type="entry name" value="alpha/beta-Hydrolases"/>
    <property type="match status" value="1"/>
</dbReference>
<evidence type="ECO:0000256" key="1">
    <source>
        <dbReference type="ARBA" id="ARBA00022801"/>
    </source>
</evidence>
<dbReference type="InterPro" id="IPR027519">
    <property type="entry name" value="KFase_ver/fungi-typ"/>
</dbReference>
<accession>A0A9P4JIR1</accession>
<evidence type="ECO:0000256" key="3">
    <source>
        <dbReference type="HAMAP-Rule" id="MF_03014"/>
    </source>
</evidence>
<comment type="caution">
    <text evidence="4">The sequence shown here is derived from an EMBL/GenBank/DDBJ whole genome shotgun (WGS) entry which is preliminary data.</text>
</comment>
<evidence type="ECO:0000313" key="4">
    <source>
        <dbReference type="EMBL" id="KAF2199019.1"/>
    </source>
</evidence>
<feature type="active site" evidence="3">
    <location>
        <position position="270"/>
    </location>
</feature>
<evidence type="ECO:0000256" key="2">
    <source>
        <dbReference type="ARBA" id="ARBA00023079"/>
    </source>
</evidence>
<keyword evidence="1 3" id="KW-0378">Hydrolase</keyword>
<feature type="active site" evidence="3">
    <location>
        <position position="335"/>
    </location>
</feature>
<feature type="short sequence motif" description="HGGXW" evidence="3">
    <location>
        <begin position="47"/>
        <end position="51"/>
    </location>
</feature>
<gene>
    <name evidence="4" type="ORF">GQ43DRAFT_442857</name>
</gene>
<dbReference type="AlphaFoldDB" id="A0A9P4JIR1"/>
<proteinExistence type="inferred from homology"/>
<comment type="function">
    <text evidence="3">Catalyzes the hydrolysis of N-formyl-L-kynurenine to L-kynurenine, the second step in the kynurenine pathway of tryptophan degradation. Kynurenine may be further oxidized to nicotinic acid, NAD(H) and NADP(H). Required for elimination of toxic metabolites.</text>
</comment>
<name>A0A9P4JIR1_9PLEO</name>
<dbReference type="PANTHER" id="PTHR48081">
    <property type="entry name" value="AB HYDROLASE SUPERFAMILY PROTEIN C4A8.06C"/>
    <property type="match status" value="1"/>
</dbReference>
<comment type="pathway">
    <text evidence="3">Amino-acid degradation; L-tryptophan degradation via kynurenine pathway; L-kynurenine from L-tryptophan: step 2/2.</text>
</comment>
<reference evidence="4" key="1">
    <citation type="journal article" date="2020" name="Stud. Mycol.">
        <title>101 Dothideomycetes genomes: a test case for predicting lifestyles and emergence of pathogens.</title>
        <authorList>
            <person name="Haridas S."/>
            <person name="Albert R."/>
            <person name="Binder M."/>
            <person name="Bloem J."/>
            <person name="Labutti K."/>
            <person name="Salamov A."/>
            <person name="Andreopoulos B."/>
            <person name="Baker S."/>
            <person name="Barry K."/>
            <person name="Bills G."/>
            <person name="Bluhm B."/>
            <person name="Cannon C."/>
            <person name="Castanera R."/>
            <person name="Culley D."/>
            <person name="Daum C."/>
            <person name="Ezra D."/>
            <person name="Gonzalez J."/>
            <person name="Henrissat B."/>
            <person name="Kuo A."/>
            <person name="Liang C."/>
            <person name="Lipzen A."/>
            <person name="Lutzoni F."/>
            <person name="Magnuson J."/>
            <person name="Mondo S."/>
            <person name="Nolan M."/>
            <person name="Ohm R."/>
            <person name="Pangilinan J."/>
            <person name="Park H.-J."/>
            <person name="Ramirez L."/>
            <person name="Alfaro M."/>
            <person name="Sun H."/>
            <person name="Tritt A."/>
            <person name="Yoshinaga Y."/>
            <person name="Zwiers L.-H."/>
            <person name="Turgeon B."/>
            <person name="Goodwin S."/>
            <person name="Spatafora J."/>
            <person name="Crous P."/>
            <person name="Grigoriev I."/>
        </authorList>
    </citation>
    <scope>NUCLEOTIDE SEQUENCE</scope>
    <source>
        <strain evidence="4">ATCC 74209</strain>
    </source>
</reference>
<dbReference type="GO" id="GO:0019441">
    <property type="term" value="P:L-tryptophan catabolic process to kynurenine"/>
    <property type="evidence" value="ECO:0007669"/>
    <property type="project" value="UniProtKB-UniRule"/>
</dbReference>
<dbReference type="Gene3D" id="3.40.50.1820">
    <property type="entry name" value="alpha/beta hydrolase"/>
    <property type="match status" value="1"/>
</dbReference>
<sequence>MASSYPKYIPSIHYTDEATKLQTLDIWLPRPLSESSPGQTVWIVYIHGGAWRDPAQTSQCILPTLKHLFPSSNHSGSKSLDHIAGIASINYRLSPYESHPTDPSSTDDASRNVRHPEHLRDVAKAMEWLRVNYRVGQRFKYFYDFDKDMAAMRAEEDSKSYGWIGIGHSCGATLWLQYISKIPFLIGCTPILGLRTLILLEGIYDFPGLLEYHSPPQCPPEVAKIYKDFIGGTFGLDPAYWRLPSPAHAPYGFGEESMGESMVLCHSDEDELVEWGQVESLVRRLRDCEWRVRGSEWDGVEVDEGLQGDLERGEGDSRRGHPRREMFIKKLKGEHDWIWEEGTQIAKLIEEAVERVFRG</sequence>
<dbReference type="InterPro" id="IPR029058">
    <property type="entry name" value="AB_hydrolase_fold"/>
</dbReference>
<keyword evidence="5" id="KW-1185">Reference proteome</keyword>
<dbReference type="InterPro" id="IPR050300">
    <property type="entry name" value="GDXG_lipolytic_enzyme"/>
</dbReference>
<dbReference type="GO" id="GO:0004061">
    <property type="term" value="F:arylformamidase activity"/>
    <property type="evidence" value="ECO:0007669"/>
    <property type="project" value="UniProtKB-UniRule"/>
</dbReference>
<comment type="catalytic activity">
    <reaction evidence="3">
        <text>N-formyl-L-kynurenine + H2O = L-kynurenine + formate + H(+)</text>
        <dbReference type="Rhea" id="RHEA:13009"/>
        <dbReference type="ChEBI" id="CHEBI:15377"/>
        <dbReference type="ChEBI" id="CHEBI:15378"/>
        <dbReference type="ChEBI" id="CHEBI:15740"/>
        <dbReference type="ChEBI" id="CHEBI:57959"/>
        <dbReference type="ChEBI" id="CHEBI:58629"/>
        <dbReference type="EC" id="3.5.1.9"/>
    </reaction>
</comment>
<comment type="similarity">
    <text evidence="3">Belongs to the kynurenine formamidase family.</text>
</comment>
<comment type="subunit">
    <text evidence="3">Homodimer.</text>
</comment>
<evidence type="ECO:0000313" key="5">
    <source>
        <dbReference type="Proteomes" id="UP000799536"/>
    </source>
</evidence>
<comment type="domain">
    <text evidence="3">The main chain amide nitrogen atoms of the second glycine and its adjacent residue in the HGGXW motif define the oxyanion hole, and stabilize the oxyanion that forms during the nucleophilic attack by the catalytic serine during substrate cleavage.</text>
</comment>
<dbReference type="GO" id="GO:0034354">
    <property type="term" value="P:'de novo' NAD+ biosynthetic process from L-tryptophan"/>
    <property type="evidence" value="ECO:0007669"/>
    <property type="project" value="UniProtKB-UniRule"/>
</dbReference>
<protein>
    <recommendedName>
        <fullName evidence="3">Kynurenine formamidase</fullName>
        <shortName evidence="3">KFA</shortName>
        <shortName evidence="3">KFase</shortName>
        <ecNumber evidence="3">3.5.1.9</ecNumber>
    </recommendedName>
    <alternativeName>
        <fullName evidence="3">Arylformamidase</fullName>
    </alternativeName>
    <alternativeName>
        <fullName evidence="3">N-formylkynurenine formamidase</fullName>
        <shortName evidence="3">FKF</shortName>
    </alternativeName>
</protein>
<dbReference type="PANTHER" id="PTHR48081:SF33">
    <property type="entry name" value="KYNURENINE FORMAMIDASE"/>
    <property type="match status" value="1"/>
</dbReference>
<dbReference type="HAMAP" id="MF_03014">
    <property type="entry name" value="KFase"/>
    <property type="match status" value="1"/>
</dbReference>
<dbReference type="Proteomes" id="UP000799536">
    <property type="component" value="Unassembled WGS sequence"/>
</dbReference>
<organism evidence="4 5">
    <name type="scientific">Delitschia confertaspora ATCC 74209</name>
    <dbReference type="NCBI Taxonomy" id="1513339"/>
    <lineage>
        <taxon>Eukaryota</taxon>
        <taxon>Fungi</taxon>
        <taxon>Dikarya</taxon>
        <taxon>Ascomycota</taxon>
        <taxon>Pezizomycotina</taxon>
        <taxon>Dothideomycetes</taxon>
        <taxon>Pleosporomycetidae</taxon>
        <taxon>Pleosporales</taxon>
        <taxon>Delitschiaceae</taxon>
        <taxon>Delitschia</taxon>
    </lineage>
</organism>
<dbReference type="EMBL" id="ML994102">
    <property type="protein sequence ID" value="KAF2199019.1"/>
    <property type="molecule type" value="Genomic_DNA"/>
</dbReference>